<dbReference type="InterPro" id="IPR013320">
    <property type="entry name" value="ConA-like_dom_sf"/>
</dbReference>
<evidence type="ECO:0000259" key="2">
    <source>
        <dbReference type="Pfam" id="PF00722"/>
    </source>
</evidence>
<proteinExistence type="inferred from homology"/>
<accession>A0ABY9XS78</accession>
<name>A0ABY9XS78_9FLAO</name>
<dbReference type="GO" id="GO:0016787">
    <property type="term" value="F:hydrolase activity"/>
    <property type="evidence" value="ECO:0007669"/>
    <property type="project" value="UniProtKB-KW"/>
</dbReference>
<dbReference type="PANTHER" id="PTHR10963:SF55">
    <property type="entry name" value="GLYCOSIDE HYDROLASE FAMILY 16 PROTEIN"/>
    <property type="match status" value="1"/>
</dbReference>
<evidence type="ECO:0000256" key="1">
    <source>
        <dbReference type="ARBA" id="ARBA00006865"/>
    </source>
</evidence>
<dbReference type="InterPro" id="IPR050546">
    <property type="entry name" value="Glycosyl_Hydrlase_16"/>
</dbReference>
<keyword evidence="3" id="KW-0378">Hydrolase</keyword>
<organism evidence="3 4">
    <name type="scientific">Thalassobellus suaedae</name>
    <dbReference type="NCBI Taxonomy" id="3074124"/>
    <lineage>
        <taxon>Bacteria</taxon>
        <taxon>Pseudomonadati</taxon>
        <taxon>Bacteroidota</taxon>
        <taxon>Flavobacteriia</taxon>
        <taxon>Flavobacteriales</taxon>
        <taxon>Flavobacteriaceae</taxon>
        <taxon>Thalassobellus</taxon>
    </lineage>
</organism>
<sequence length="105" mass="12066">MVLLYSGGESISKAYELNNDRFDTGFHIFGIEWELDYINYYVDDVLYNQITPDDVPGEWVFNRGTFYIIINLAVGGALPGSPNDETVFPQNLLVDYVRVYKRSNN</sequence>
<dbReference type="Gene3D" id="2.60.120.200">
    <property type="match status" value="1"/>
</dbReference>
<dbReference type="PANTHER" id="PTHR10963">
    <property type="entry name" value="GLYCOSYL HYDROLASE-RELATED"/>
    <property type="match status" value="1"/>
</dbReference>
<dbReference type="EMBL" id="CP134537">
    <property type="protein sequence ID" value="WNH08662.1"/>
    <property type="molecule type" value="Genomic_DNA"/>
</dbReference>
<dbReference type="Proteomes" id="UP001302806">
    <property type="component" value="Chromosome"/>
</dbReference>
<dbReference type="Pfam" id="PF00722">
    <property type="entry name" value="Glyco_hydro_16"/>
    <property type="match status" value="1"/>
</dbReference>
<evidence type="ECO:0000313" key="3">
    <source>
        <dbReference type="EMBL" id="WNH08662.1"/>
    </source>
</evidence>
<gene>
    <name evidence="3" type="ORF">RHP51_16450</name>
</gene>
<protein>
    <submittedName>
        <fullName evidence="3">Glycoside hydrolase family 16 protein</fullName>
    </submittedName>
</protein>
<dbReference type="RefSeq" id="WP_415865288.1">
    <property type="nucleotide sequence ID" value="NZ_CP134537.1"/>
</dbReference>
<comment type="similarity">
    <text evidence="1">Belongs to the glycosyl hydrolase 16 family.</text>
</comment>
<feature type="domain" description="GH16" evidence="2">
    <location>
        <begin position="7"/>
        <end position="76"/>
    </location>
</feature>
<dbReference type="SUPFAM" id="SSF49899">
    <property type="entry name" value="Concanavalin A-like lectins/glucanases"/>
    <property type="match status" value="1"/>
</dbReference>
<dbReference type="InterPro" id="IPR000757">
    <property type="entry name" value="Beta-glucanase-like"/>
</dbReference>
<reference evidence="3 4" key="1">
    <citation type="submission" date="2023-09" db="EMBL/GenBank/DDBJ databases">
        <title>Thalassobella suaedae gen. nov., sp. nov., a marine bacterium of the family Flavobacteriaceae isolated from a halophyte Suaeda japonica.</title>
        <authorList>
            <person name="Lee S.Y."/>
            <person name="Hwang C.Y."/>
        </authorList>
    </citation>
    <scope>NUCLEOTIDE SEQUENCE [LARGE SCALE GENOMIC DNA]</scope>
    <source>
        <strain evidence="3 4">HL-DH14</strain>
    </source>
</reference>
<dbReference type="CDD" id="cd08023">
    <property type="entry name" value="GH16_laminarinase_like"/>
    <property type="match status" value="1"/>
</dbReference>
<evidence type="ECO:0000313" key="4">
    <source>
        <dbReference type="Proteomes" id="UP001302806"/>
    </source>
</evidence>